<evidence type="ECO:0000256" key="5">
    <source>
        <dbReference type="ARBA" id="ARBA00023136"/>
    </source>
</evidence>
<protein>
    <submittedName>
        <fullName evidence="7">Uncharacterized protein</fullName>
    </submittedName>
</protein>
<keyword evidence="3 6" id="KW-0812">Transmembrane</keyword>
<keyword evidence="8" id="KW-1185">Reference proteome</keyword>
<evidence type="ECO:0000256" key="4">
    <source>
        <dbReference type="ARBA" id="ARBA00022989"/>
    </source>
</evidence>
<dbReference type="EMBL" id="VXIV02002674">
    <property type="protein sequence ID" value="KAF6023720.1"/>
    <property type="molecule type" value="Genomic_DNA"/>
</dbReference>
<comment type="subcellular location">
    <subcellularLocation>
        <location evidence="1">Membrane</location>
    </subcellularLocation>
</comment>
<reference evidence="7" key="1">
    <citation type="submission" date="2020-06" db="EMBL/GenBank/DDBJ databases">
        <title>Draft genome of Bugula neritina, a colonial animal packing powerful symbionts and potential medicines.</title>
        <authorList>
            <person name="Rayko M."/>
        </authorList>
    </citation>
    <scope>NUCLEOTIDE SEQUENCE [LARGE SCALE GENOMIC DNA]</scope>
    <source>
        <strain evidence="7">Kwan_BN1</strain>
    </source>
</reference>
<keyword evidence="4 6" id="KW-1133">Transmembrane helix</keyword>
<keyword evidence="5 6" id="KW-0472">Membrane</keyword>
<comment type="caution">
    <text evidence="7">The sequence shown here is derived from an EMBL/GenBank/DDBJ whole genome shotgun (WGS) entry which is preliminary data.</text>
</comment>
<evidence type="ECO:0000256" key="6">
    <source>
        <dbReference type="SAM" id="Phobius"/>
    </source>
</evidence>
<comment type="similarity">
    <text evidence="2">Belongs to the CD225/Dispanin family.</text>
</comment>
<dbReference type="GO" id="GO:0016020">
    <property type="term" value="C:membrane"/>
    <property type="evidence" value="ECO:0007669"/>
    <property type="project" value="UniProtKB-SubCell"/>
</dbReference>
<evidence type="ECO:0000256" key="1">
    <source>
        <dbReference type="ARBA" id="ARBA00004370"/>
    </source>
</evidence>
<dbReference type="InterPro" id="IPR007593">
    <property type="entry name" value="CD225/Dispanin_fam"/>
</dbReference>
<accession>A0A7J7JBT9</accession>
<dbReference type="AlphaFoldDB" id="A0A7J7JBT9"/>
<evidence type="ECO:0000256" key="2">
    <source>
        <dbReference type="ARBA" id="ARBA00006843"/>
    </source>
</evidence>
<feature type="transmembrane region" description="Helical" evidence="6">
    <location>
        <begin position="97"/>
        <end position="120"/>
    </location>
</feature>
<evidence type="ECO:0000313" key="7">
    <source>
        <dbReference type="EMBL" id="KAF6023720.1"/>
    </source>
</evidence>
<proteinExistence type="inferred from homology"/>
<organism evidence="7 8">
    <name type="scientific">Bugula neritina</name>
    <name type="common">Brown bryozoan</name>
    <name type="synonym">Sertularia neritina</name>
    <dbReference type="NCBI Taxonomy" id="10212"/>
    <lineage>
        <taxon>Eukaryota</taxon>
        <taxon>Metazoa</taxon>
        <taxon>Spiralia</taxon>
        <taxon>Lophotrochozoa</taxon>
        <taxon>Bryozoa</taxon>
        <taxon>Gymnolaemata</taxon>
        <taxon>Cheilostomatida</taxon>
        <taxon>Flustrina</taxon>
        <taxon>Buguloidea</taxon>
        <taxon>Bugulidae</taxon>
        <taxon>Bugula</taxon>
    </lineage>
</organism>
<name>A0A7J7JBT9_BUGNE</name>
<sequence length="127" mass="14273">MKEHLKDCSRLQGSTSYTADDPEDVDLLSNDHCDTTHHIIRESRTQVTESYLTWSILNCMTCNPILGLVAITLSVMSTSSLNQGKDRTGQLYRRAAYKLNVLTTVLGAATYISLYMVYIMTDMLDIT</sequence>
<evidence type="ECO:0000256" key="3">
    <source>
        <dbReference type="ARBA" id="ARBA00022692"/>
    </source>
</evidence>
<dbReference type="Proteomes" id="UP000593567">
    <property type="component" value="Unassembled WGS sequence"/>
</dbReference>
<dbReference type="Pfam" id="PF04505">
    <property type="entry name" value="CD225"/>
    <property type="match status" value="1"/>
</dbReference>
<evidence type="ECO:0000313" key="8">
    <source>
        <dbReference type="Proteomes" id="UP000593567"/>
    </source>
</evidence>
<gene>
    <name evidence="7" type="ORF">EB796_017986</name>
</gene>